<protein>
    <recommendedName>
        <fullName evidence="2">Cupin type-2 domain-containing protein</fullName>
    </recommendedName>
</protein>
<evidence type="ECO:0000313" key="4">
    <source>
        <dbReference type="Proteomes" id="UP000019373"/>
    </source>
</evidence>
<feature type="transmembrane region" description="Helical" evidence="1">
    <location>
        <begin position="188"/>
        <end position="209"/>
    </location>
</feature>
<dbReference type="CDD" id="cd02208">
    <property type="entry name" value="cupin_RmlC-like"/>
    <property type="match status" value="1"/>
</dbReference>
<dbReference type="Pfam" id="PF07883">
    <property type="entry name" value="Cupin_2"/>
    <property type="match status" value="1"/>
</dbReference>
<dbReference type="Gene3D" id="2.60.120.10">
    <property type="entry name" value="Jelly Rolls"/>
    <property type="match status" value="1"/>
</dbReference>
<reference evidence="4" key="1">
    <citation type="journal article" date="2014" name="BMC Genomics">
        <title>Genome characteristics reveal the impact of lichenization on lichen-forming fungus Endocarpon pusillum Hedwig (Verrucariales, Ascomycota).</title>
        <authorList>
            <person name="Wang Y.-Y."/>
            <person name="Liu B."/>
            <person name="Zhang X.-Y."/>
            <person name="Zhou Q.-M."/>
            <person name="Zhang T."/>
            <person name="Li H."/>
            <person name="Yu Y.-F."/>
            <person name="Zhang X.-L."/>
            <person name="Hao X.-Y."/>
            <person name="Wang M."/>
            <person name="Wang L."/>
            <person name="Wei J.-C."/>
        </authorList>
    </citation>
    <scope>NUCLEOTIDE SEQUENCE [LARGE SCALE GENOMIC DNA]</scope>
    <source>
        <strain evidence="4">Z07020 / HMAS-L-300199</strain>
    </source>
</reference>
<dbReference type="InterPro" id="IPR011051">
    <property type="entry name" value="RmlC_Cupin_sf"/>
</dbReference>
<dbReference type="GeneID" id="19243542"/>
<keyword evidence="1" id="KW-0812">Transmembrane</keyword>
<keyword evidence="1" id="KW-1133">Transmembrane helix</keyword>
<dbReference type="eggNOG" id="ENOG502SGMD">
    <property type="taxonomic scope" value="Eukaryota"/>
</dbReference>
<dbReference type="HOGENOM" id="CLU_089363_1_0_1"/>
<sequence>MFFAPLAFLRSRSPPRTTTKHQNPCILADSLDRSFATEFYTPTPPGAFFSKQVFPHNHRDRRDGGPSLFNPPAHYHLFQDEHFKVESGAGIWRLWGGKTVHLGKGDEIVVPALRWHCFESAPDSDVPLRVLIRFDREHAEMEECFFRNTFSYMGDCRKAGMQPSIFQMMVFCMHNWMPLAVQVPGPEWLNLVVSTILMFVVGFVGEFLLGYKASYPEYYSGNVKTE</sequence>
<evidence type="ECO:0000259" key="2">
    <source>
        <dbReference type="Pfam" id="PF07883"/>
    </source>
</evidence>
<evidence type="ECO:0000256" key="1">
    <source>
        <dbReference type="SAM" id="Phobius"/>
    </source>
</evidence>
<dbReference type="SUPFAM" id="SSF51182">
    <property type="entry name" value="RmlC-like cupins"/>
    <property type="match status" value="1"/>
</dbReference>
<dbReference type="InterPro" id="IPR013096">
    <property type="entry name" value="Cupin_2"/>
</dbReference>
<name>U1G693_ENDPU</name>
<dbReference type="EMBL" id="KE721022">
    <property type="protein sequence ID" value="ERF72887.1"/>
    <property type="molecule type" value="Genomic_DNA"/>
</dbReference>
<organism evidence="3 4">
    <name type="scientific">Endocarpon pusillum (strain Z07020 / HMAS-L-300199)</name>
    <name type="common">Lichen-forming fungus</name>
    <dbReference type="NCBI Taxonomy" id="1263415"/>
    <lineage>
        <taxon>Eukaryota</taxon>
        <taxon>Fungi</taxon>
        <taxon>Dikarya</taxon>
        <taxon>Ascomycota</taxon>
        <taxon>Pezizomycotina</taxon>
        <taxon>Eurotiomycetes</taxon>
        <taxon>Chaetothyriomycetidae</taxon>
        <taxon>Verrucariales</taxon>
        <taxon>Verrucariaceae</taxon>
        <taxon>Endocarpon</taxon>
    </lineage>
</organism>
<gene>
    <name evidence="3" type="ORF">EPUS_08695</name>
</gene>
<dbReference type="Proteomes" id="UP000019373">
    <property type="component" value="Unassembled WGS sequence"/>
</dbReference>
<dbReference type="OrthoDB" id="9976870at2759"/>
<proteinExistence type="predicted"/>
<dbReference type="RefSeq" id="XP_007801461.1">
    <property type="nucleotide sequence ID" value="XM_007803270.1"/>
</dbReference>
<dbReference type="AlphaFoldDB" id="U1G693"/>
<dbReference type="OMA" id="HAEMEEC"/>
<evidence type="ECO:0000313" key="3">
    <source>
        <dbReference type="EMBL" id="ERF72887.1"/>
    </source>
</evidence>
<accession>U1G693</accession>
<keyword evidence="4" id="KW-1185">Reference proteome</keyword>
<dbReference type="InterPro" id="IPR014710">
    <property type="entry name" value="RmlC-like_jellyroll"/>
</dbReference>
<feature type="domain" description="Cupin type-2" evidence="2">
    <location>
        <begin position="71"/>
        <end position="131"/>
    </location>
</feature>
<keyword evidence="1" id="KW-0472">Membrane</keyword>